<name>A0A084U650_9HYPH</name>
<dbReference type="Gene3D" id="1.10.287.70">
    <property type="match status" value="1"/>
</dbReference>
<keyword evidence="1" id="KW-1133">Transmembrane helix</keyword>
<sequence length="141" mass="15687">MALLVGFALVLALGVFHHYALRSLDELRLRVRNADMTLIAIFSGLLLIHTLEIVLYAGVYALLLPLEWTGRFDGSFSGSFNDLIYFSGINFSTLGYTQIKTEGSIRIISMMQSLGGFMVLTWSATFVYSAWSEKFSGKGEK</sequence>
<dbReference type="RefSeq" id="WP_051914262.1">
    <property type="nucleotide sequence ID" value="NZ_JMQM01000002.1"/>
</dbReference>
<dbReference type="InterPro" id="IPR013099">
    <property type="entry name" value="K_chnl_dom"/>
</dbReference>
<feature type="transmembrane region" description="Helical" evidence="1">
    <location>
        <begin position="114"/>
        <end position="131"/>
    </location>
</feature>
<evidence type="ECO:0000313" key="3">
    <source>
        <dbReference type="EMBL" id="KFB08436.1"/>
    </source>
</evidence>
<dbReference type="STRING" id="472175.EL18_02687"/>
<evidence type="ECO:0000256" key="1">
    <source>
        <dbReference type="SAM" id="Phobius"/>
    </source>
</evidence>
<protein>
    <recommendedName>
        <fullName evidence="2">Potassium channel domain-containing protein</fullName>
    </recommendedName>
</protein>
<dbReference type="AlphaFoldDB" id="A0A084U650"/>
<comment type="caution">
    <text evidence="3">The sequence shown here is derived from an EMBL/GenBank/DDBJ whole genome shotgun (WGS) entry which is preliminary data.</text>
</comment>
<gene>
    <name evidence="3" type="ORF">EL18_02687</name>
</gene>
<evidence type="ECO:0000313" key="4">
    <source>
        <dbReference type="Proteomes" id="UP000053675"/>
    </source>
</evidence>
<proteinExistence type="predicted"/>
<dbReference type="EMBL" id="JMQM01000002">
    <property type="protein sequence ID" value="KFB08436.1"/>
    <property type="molecule type" value="Genomic_DNA"/>
</dbReference>
<evidence type="ECO:0000259" key="2">
    <source>
        <dbReference type="Pfam" id="PF07885"/>
    </source>
</evidence>
<dbReference type="Pfam" id="PF07885">
    <property type="entry name" value="Ion_trans_2"/>
    <property type="match status" value="1"/>
</dbReference>
<feature type="domain" description="Potassium channel" evidence="2">
    <location>
        <begin position="51"/>
        <end position="127"/>
    </location>
</feature>
<dbReference type="SUPFAM" id="SSF81324">
    <property type="entry name" value="Voltage-gated potassium channels"/>
    <property type="match status" value="1"/>
</dbReference>
<dbReference type="eggNOG" id="ENOG50335KC">
    <property type="taxonomic scope" value="Bacteria"/>
</dbReference>
<organism evidence="3 4">
    <name type="scientific">Nitratireductor basaltis</name>
    <dbReference type="NCBI Taxonomy" id="472175"/>
    <lineage>
        <taxon>Bacteria</taxon>
        <taxon>Pseudomonadati</taxon>
        <taxon>Pseudomonadota</taxon>
        <taxon>Alphaproteobacteria</taxon>
        <taxon>Hyphomicrobiales</taxon>
        <taxon>Phyllobacteriaceae</taxon>
        <taxon>Nitratireductor</taxon>
    </lineage>
</organism>
<dbReference type="Proteomes" id="UP000053675">
    <property type="component" value="Unassembled WGS sequence"/>
</dbReference>
<keyword evidence="1" id="KW-0812">Transmembrane</keyword>
<accession>A0A084U650</accession>
<reference evidence="3 4" key="1">
    <citation type="submission" date="2014-05" db="EMBL/GenBank/DDBJ databases">
        <title>Draft Genome Sequence of Nitratireductor basaltis Strain UMTGB225, A Marine Bacterium Isolated from Green Barrel Tunicate.</title>
        <authorList>
            <person name="Gan H.Y."/>
        </authorList>
    </citation>
    <scope>NUCLEOTIDE SEQUENCE [LARGE SCALE GENOMIC DNA]</scope>
    <source>
        <strain evidence="3 4">UMTGB225</strain>
    </source>
</reference>
<keyword evidence="4" id="KW-1185">Reference proteome</keyword>
<feature type="transmembrane region" description="Helical" evidence="1">
    <location>
        <begin position="38"/>
        <end position="63"/>
    </location>
</feature>
<keyword evidence="1" id="KW-0472">Membrane</keyword>
<dbReference type="PATRIC" id="fig|472175.3.peg.2679"/>
<dbReference type="OrthoDB" id="2974133at2"/>